<dbReference type="InterPro" id="IPR052562">
    <property type="entry name" value="Ketohexokinase-related"/>
</dbReference>
<dbReference type="AlphaFoldDB" id="A0A8C3GGT8"/>
<dbReference type="PANTHER" id="PTHR42774:SF3">
    <property type="entry name" value="KETOHEXOKINASE"/>
    <property type="match status" value="1"/>
</dbReference>
<feature type="compositionally biased region" description="Gly residues" evidence="1">
    <location>
        <begin position="167"/>
        <end position="180"/>
    </location>
</feature>
<feature type="compositionally biased region" description="Pro residues" evidence="1">
    <location>
        <begin position="538"/>
        <end position="558"/>
    </location>
</feature>
<feature type="compositionally biased region" description="Basic residues" evidence="1">
    <location>
        <begin position="253"/>
        <end position="303"/>
    </location>
</feature>
<protein>
    <submittedName>
        <fullName evidence="2">Uncharacterized protein</fullName>
    </submittedName>
</protein>
<feature type="compositionally biased region" description="Gly residues" evidence="1">
    <location>
        <begin position="147"/>
        <end position="156"/>
    </location>
</feature>
<feature type="compositionally biased region" description="Low complexity" evidence="1">
    <location>
        <begin position="90"/>
        <end position="102"/>
    </location>
</feature>
<evidence type="ECO:0000313" key="2">
    <source>
        <dbReference type="Ensembl" id="ENSCMMP00000008652.1"/>
    </source>
</evidence>
<keyword evidence="3" id="KW-1185">Reference proteome</keyword>
<evidence type="ECO:0000256" key="1">
    <source>
        <dbReference type="SAM" id="MobiDB-lite"/>
    </source>
</evidence>
<feature type="region of interest" description="Disordered" evidence="1">
    <location>
        <begin position="253"/>
        <end position="307"/>
    </location>
</feature>
<reference evidence="2" key="3">
    <citation type="submission" date="2025-09" db="UniProtKB">
        <authorList>
            <consortium name="Ensembl"/>
        </authorList>
    </citation>
    <scope>IDENTIFICATION</scope>
</reference>
<reference evidence="2" key="2">
    <citation type="submission" date="2025-08" db="UniProtKB">
        <authorList>
            <consortium name="Ensembl"/>
        </authorList>
    </citation>
    <scope>IDENTIFICATION</scope>
</reference>
<dbReference type="Ensembl" id="ENSCMMT00000009542.1">
    <property type="protein sequence ID" value="ENSCMMP00000008652.1"/>
    <property type="gene ID" value="ENSCMMG00000005490.1"/>
</dbReference>
<evidence type="ECO:0000313" key="3">
    <source>
        <dbReference type="Proteomes" id="UP000694556"/>
    </source>
</evidence>
<accession>A0A8C3GGT8</accession>
<feature type="region of interest" description="Disordered" evidence="1">
    <location>
        <begin position="537"/>
        <end position="596"/>
    </location>
</feature>
<reference evidence="2" key="1">
    <citation type="submission" date="2018-09" db="EMBL/GenBank/DDBJ databases">
        <title>Common duck and Muscovy duck high density SNP chip.</title>
        <authorList>
            <person name="Vignal A."/>
            <person name="Thebault N."/>
            <person name="Warren W.C."/>
        </authorList>
    </citation>
    <scope>NUCLEOTIDE SEQUENCE [LARGE SCALE GENOMIC DNA]</scope>
</reference>
<feature type="compositionally biased region" description="Polar residues" evidence="1">
    <location>
        <begin position="569"/>
        <end position="578"/>
    </location>
</feature>
<feature type="region of interest" description="Disordered" evidence="1">
    <location>
        <begin position="437"/>
        <end position="473"/>
    </location>
</feature>
<dbReference type="InterPro" id="IPR029056">
    <property type="entry name" value="Ribokinase-like"/>
</dbReference>
<sequence>MHPACTQPVSPCTTMHPPCSNLHPPCTRRAPALRPPCAQLAPTIYPPRTHPAPTPHPPRAPRAPGPCRCGCQLCTRAVPVRGVRVHEVSPPGTRAARARAPAGRGGEGASRALPARAPSGACPGGVARTTTPSHRPRPSLEDWALIGGAGRGGGRGAEQSRARRQHGSGGSGGSGGGGAAGPRARPRGGEADPVRGARVPRHHQRGGGVPCRGHRHQVPVAAVAAGRERLQLVHGAGAAGSPLRLHGLAGPRARCRLRPGRPAAPRRGRAPRGAAARRPHAHLRRHRQRQPGHPHHPARQRVRGRPDPALCPPSFIVADFQRRGVDVTHMAWQPRGDVPCACCVVNAASGSRTIVLYDTNLPDVTARDFERVDLDRYRWIHWEARNAAEQLRMIQRVEEHNRALPPARRIRTSVEVEKPREELLPLLAHGDVGDADLRLGRGGGRRHGARRGAGARGRLPPRDPGGHAGGWGHLQRCHHLRALGRAEPAGRAQLRLPHRRQEVRDPGLRRHRLSRGCRCPPPHSLAPLTPLPIKFLGAPPPSLVPGPGEPHAPTPPASPQGAQRGWQLLYSSSHSGTGENACRGPPGPAAAGPAQGMQGTQVGIQTIAQLGHCTPQPVGQHRWGQHGAGTHDSAGVPAPPGAPCCLHLSRVLPSRGCLCPGDFIRGGFILGGSILGGSLHLHHCTLGGSSPRVSLPLWVGSVVWQPLPLCWARLWAACPRIHCRHLLIHCGCLHSSPGLLHVSPHHPLLANLRSHQRLSWGSLFPARQQQLGGVQQPVPTAVLPL</sequence>
<dbReference type="Proteomes" id="UP000694556">
    <property type="component" value="Chromosome 3"/>
</dbReference>
<organism evidence="2 3">
    <name type="scientific">Cairina moschata</name>
    <name type="common">Muscovy duck</name>
    <dbReference type="NCBI Taxonomy" id="8855"/>
    <lineage>
        <taxon>Eukaryota</taxon>
        <taxon>Metazoa</taxon>
        <taxon>Chordata</taxon>
        <taxon>Craniata</taxon>
        <taxon>Vertebrata</taxon>
        <taxon>Euteleostomi</taxon>
        <taxon>Archelosauria</taxon>
        <taxon>Archosauria</taxon>
        <taxon>Dinosauria</taxon>
        <taxon>Saurischia</taxon>
        <taxon>Theropoda</taxon>
        <taxon>Coelurosauria</taxon>
        <taxon>Aves</taxon>
        <taxon>Neognathae</taxon>
        <taxon>Galloanserae</taxon>
        <taxon>Anseriformes</taxon>
        <taxon>Anatidae</taxon>
        <taxon>Anatinae</taxon>
        <taxon>Cairina</taxon>
    </lineage>
</organism>
<name>A0A8C3GGT8_CAIMO</name>
<dbReference type="Gene3D" id="3.40.1190.20">
    <property type="match status" value="1"/>
</dbReference>
<proteinExistence type="predicted"/>
<feature type="region of interest" description="Disordered" evidence="1">
    <location>
        <begin position="89"/>
        <end position="215"/>
    </location>
</feature>
<dbReference type="PANTHER" id="PTHR42774">
    <property type="entry name" value="PHOSPHOTRANSFERASE SYSTEM TRANSPORT PROTEIN"/>
    <property type="match status" value="1"/>
</dbReference>
<dbReference type="SUPFAM" id="SSF53613">
    <property type="entry name" value="Ribokinase-like"/>
    <property type="match status" value="1"/>
</dbReference>